<dbReference type="EMBL" id="VBQZ03000013">
    <property type="protein sequence ID" value="MXQ82478.1"/>
    <property type="molecule type" value="Genomic_DNA"/>
</dbReference>
<evidence type="ECO:0000313" key="1">
    <source>
        <dbReference type="EMBL" id="MXQ82478.1"/>
    </source>
</evidence>
<proteinExistence type="predicted"/>
<name>A0A6B0QX38_9CETA</name>
<reference evidence="1" key="1">
    <citation type="submission" date="2019-10" db="EMBL/GenBank/DDBJ databases">
        <title>The sequence and de novo assembly of the wild yak genome.</title>
        <authorList>
            <person name="Liu Y."/>
        </authorList>
    </citation>
    <scope>NUCLEOTIDE SEQUENCE [LARGE SCALE GENOMIC DNA]</scope>
    <source>
        <strain evidence="1">WY2019</strain>
    </source>
</reference>
<organism evidence="1 2">
    <name type="scientific">Bos mutus</name>
    <name type="common">wild yak</name>
    <dbReference type="NCBI Taxonomy" id="72004"/>
    <lineage>
        <taxon>Eukaryota</taxon>
        <taxon>Metazoa</taxon>
        <taxon>Chordata</taxon>
        <taxon>Craniata</taxon>
        <taxon>Vertebrata</taxon>
        <taxon>Euteleostomi</taxon>
        <taxon>Mammalia</taxon>
        <taxon>Eutheria</taxon>
        <taxon>Laurasiatheria</taxon>
        <taxon>Artiodactyla</taxon>
        <taxon>Ruminantia</taxon>
        <taxon>Pecora</taxon>
        <taxon>Bovidae</taxon>
        <taxon>Bovinae</taxon>
        <taxon>Bos</taxon>
    </lineage>
</organism>
<comment type="caution">
    <text evidence="1">The sequence shown here is derived from an EMBL/GenBank/DDBJ whole genome shotgun (WGS) entry which is preliminary data.</text>
</comment>
<dbReference type="Proteomes" id="UP000322234">
    <property type="component" value="Unassembled WGS sequence"/>
</dbReference>
<sequence>MMGGHFTSIHSDFKRQPEYTIYAKDDCSQGLDAYTIDRFKSFKSVFNVTGHRVDNEKKVKLHPIAHPFDSVFASAALLARVAVFTLCGEDWIRKALRENKQGRMCLSPELPLEEKLEGGSNSQTVFLKWGILAYPAPFPLSNGFKTLLLSSHSLLKPPQSLRLSKDGSFFHKEIESHKMRCDLCSESSTTVRKKQIQDERTSLLHISAQKGVGMTEVGEPDVMHILASIYRIFGIIIETVGLVDDGYAGSSPTETDGKR</sequence>
<accession>A0A6B0QX38</accession>
<protein>
    <submittedName>
        <fullName evidence="1">Uncharacterized protein</fullName>
    </submittedName>
</protein>
<evidence type="ECO:0000313" key="2">
    <source>
        <dbReference type="Proteomes" id="UP000322234"/>
    </source>
</evidence>
<dbReference type="AlphaFoldDB" id="A0A6B0QX38"/>
<keyword evidence="2" id="KW-1185">Reference proteome</keyword>
<gene>
    <name evidence="1" type="ORF">E5288_WYG009575</name>
</gene>